<dbReference type="PANTHER" id="PTHR46404">
    <property type="entry name" value="DNA POLYMERASE IOTA"/>
    <property type="match status" value="1"/>
</dbReference>
<dbReference type="GO" id="GO:0005739">
    <property type="term" value="C:mitochondrion"/>
    <property type="evidence" value="ECO:0007669"/>
    <property type="project" value="UniProtKB-SubCell"/>
</dbReference>
<reference evidence="5 6" key="1">
    <citation type="journal article" date="2018" name="PLoS Pathog.">
        <title>Evolution of structural diversity of trichothecenes, a family of toxins produced by plant pathogenic and entomopathogenic fungi.</title>
        <authorList>
            <person name="Proctor R.H."/>
            <person name="McCormick S.P."/>
            <person name="Kim H.S."/>
            <person name="Cardoza R.E."/>
            <person name="Stanley A.M."/>
            <person name="Lindo L."/>
            <person name="Kelly A."/>
            <person name="Brown D.W."/>
            <person name="Lee T."/>
            <person name="Vaughan M.M."/>
            <person name="Alexander N.J."/>
            <person name="Busman M."/>
            <person name="Gutierrez S."/>
        </authorList>
    </citation>
    <scope>NUCLEOTIDE SEQUENCE [LARGE SCALE GENOMIC DNA]</scope>
    <source>
        <strain evidence="5 6">NRRL 13405</strain>
    </source>
</reference>
<dbReference type="Pfam" id="PF11799">
    <property type="entry name" value="IMS_C"/>
    <property type="match status" value="1"/>
</dbReference>
<dbReference type="Gene3D" id="3.30.1490.100">
    <property type="entry name" value="DNA polymerase, Y-family, little finger domain"/>
    <property type="match status" value="1"/>
</dbReference>
<evidence type="ECO:0000256" key="3">
    <source>
        <dbReference type="SAM" id="MobiDB-lite"/>
    </source>
</evidence>
<dbReference type="OrthoDB" id="447129at2759"/>
<dbReference type="EMBL" id="PXXK01000489">
    <property type="protein sequence ID" value="RFN43907.1"/>
    <property type="molecule type" value="Genomic_DNA"/>
</dbReference>
<dbReference type="Pfam" id="PF00817">
    <property type="entry name" value="IMS"/>
    <property type="match status" value="1"/>
</dbReference>
<dbReference type="Gene3D" id="3.40.1170.60">
    <property type="match status" value="1"/>
</dbReference>
<dbReference type="Gene3D" id="3.30.70.270">
    <property type="match status" value="1"/>
</dbReference>
<proteinExistence type="predicted"/>
<protein>
    <submittedName>
        <fullName evidence="5">DNA polymerase iota subunit</fullName>
    </submittedName>
</protein>
<evidence type="ECO:0000313" key="6">
    <source>
        <dbReference type="Proteomes" id="UP000265631"/>
    </source>
</evidence>
<feature type="compositionally biased region" description="Acidic residues" evidence="3">
    <location>
        <begin position="522"/>
        <end position="535"/>
    </location>
</feature>
<evidence type="ECO:0000256" key="2">
    <source>
        <dbReference type="ARBA" id="ARBA00023128"/>
    </source>
</evidence>
<dbReference type="InterPro" id="IPR043502">
    <property type="entry name" value="DNA/RNA_pol_sf"/>
</dbReference>
<dbReference type="FunFam" id="3.40.1170.60:FF:000006">
    <property type="entry name" value="DNA polymerase iota"/>
    <property type="match status" value="1"/>
</dbReference>
<comment type="caution">
    <text evidence="5">The sequence shown here is derived from an EMBL/GenBank/DDBJ whole genome shotgun (WGS) entry which is preliminary data.</text>
</comment>
<name>A0A395M7N3_9HYPO</name>
<comment type="subcellular location">
    <subcellularLocation>
        <location evidence="1">Mitochondrion</location>
    </subcellularLocation>
</comment>
<evidence type="ECO:0000256" key="1">
    <source>
        <dbReference type="ARBA" id="ARBA00004173"/>
    </source>
</evidence>
<sequence>MEPPSKKRPRRNDDRIILQFDYDCFYAQVFENKKPELKKLPLGVKQKNCLATCNYNARARGLTKLMSVSEARRKCPELVLVDGEDLTPFRDMSKTLFNFFKTFSWNHKAERLGFDEVFMDVTDIIEYNISCLNQASLNNSFFCLSKDDPERGFQCNLTSIAGCVEGTASSTPDPKDPAYLRLVLGSHLAQFLRLQVEEKYGFTSTCGISTNKMLSKLVGSKNKPRNQTTLLATTEDEVIAFVDTHKLRRIPGLGSKTVQALGTRIGADMSKGVSEIPELSDNPVTVADIRLHPDISPGTIETLLMGPGAEKGVGMRIWGLLHGVDATEVKEVSDVPSQISIEDTYKGLDTMAQITEELHKLSCSLLRRMRIDLLVVGTGADAPGAQKWIARPKTLRLSLRSWAYLHSAQGHAYGRVSRSGPLPNYVFDFKDDIEHIAERLVSDTLLPLLRRLSPEKGQRWNLQMLNICVANMVVGAADDKTGAGRDISVMFKRQDEVLRPFQLKEEQDVAQDDEPRHHVSEGDDEDGGDDDGDWDMEDNISCPLCGNCIPLFAVSAHQRYHEMEGC</sequence>
<dbReference type="AlphaFoldDB" id="A0A395M7N3"/>
<keyword evidence="6" id="KW-1185">Reference proteome</keyword>
<feature type="compositionally biased region" description="Basic and acidic residues" evidence="3">
    <location>
        <begin position="505"/>
        <end position="521"/>
    </location>
</feature>
<organism evidence="5 6">
    <name type="scientific">Fusarium flagelliforme</name>
    <dbReference type="NCBI Taxonomy" id="2675880"/>
    <lineage>
        <taxon>Eukaryota</taxon>
        <taxon>Fungi</taxon>
        <taxon>Dikarya</taxon>
        <taxon>Ascomycota</taxon>
        <taxon>Pezizomycotina</taxon>
        <taxon>Sordariomycetes</taxon>
        <taxon>Hypocreomycetidae</taxon>
        <taxon>Hypocreales</taxon>
        <taxon>Nectriaceae</taxon>
        <taxon>Fusarium</taxon>
        <taxon>Fusarium incarnatum-equiseti species complex</taxon>
    </lineage>
</organism>
<dbReference type="InterPro" id="IPR043128">
    <property type="entry name" value="Rev_trsase/Diguanyl_cyclase"/>
</dbReference>
<dbReference type="PROSITE" id="PS50173">
    <property type="entry name" value="UMUC"/>
    <property type="match status" value="1"/>
</dbReference>
<gene>
    <name evidence="5" type="ORF">FIE12Z_11855</name>
</gene>
<dbReference type="GO" id="GO:0006281">
    <property type="term" value="P:DNA repair"/>
    <property type="evidence" value="ECO:0007669"/>
    <property type="project" value="InterPro"/>
</dbReference>
<dbReference type="SUPFAM" id="SSF56672">
    <property type="entry name" value="DNA/RNA polymerases"/>
    <property type="match status" value="1"/>
</dbReference>
<dbReference type="GO" id="GO:0070987">
    <property type="term" value="P:error-free translesion synthesis"/>
    <property type="evidence" value="ECO:0007669"/>
    <property type="project" value="UniProtKB-ARBA"/>
</dbReference>
<keyword evidence="2" id="KW-0496">Mitochondrion</keyword>
<dbReference type="Proteomes" id="UP000265631">
    <property type="component" value="Unassembled WGS sequence"/>
</dbReference>
<accession>A0A395M7N3</accession>
<dbReference type="GO" id="GO:0003684">
    <property type="term" value="F:damaged DNA binding"/>
    <property type="evidence" value="ECO:0007669"/>
    <property type="project" value="InterPro"/>
</dbReference>
<feature type="domain" description="UmuC" evidence="4">
    <location>
        <begin position="17"/>
        <end position="254"/>
    </location>
</feature>
<evidence type="ECO:0000259" key="4">
    <source>
        <dbReference type="PROSITE" id="PS50173"/>
    </source>
</evidence>
<dbReference type="PANTHER" id="PTHR46404:SF1">
    <property type="entry name" value="DNA POLYMERASE IOTA"/>
    <property type="match status" value="1"/>
</dbReference>
<evidence type="ECO:0000313" key="5">
    <source>
        <dbReference type="EMBL" id="RFN43907.1"/>
    </source>
</evidence>
<dbReference type="InterPro" id="IPR001126">
    <property type="entry name" value="UmuC"/>
</dbReference>
<dbReference type="InterPro" id="IPR036775">
    <property type="entry name" value="DNA_pol_Y-fam_lit_finger_sf"/>
</dbReference>
<feature type="region of interest" description="Disordered" evidence="3">
    <location>
        <begin position="505"/>
        <end position="535"/>
    </location>
</feature>
<dbReference type="STRING" id="2594813.A0A395M7N3"/>
<dbReference type="InterPro" id="IPR017961">
    <property type="entry name" value="DNA_pol_Y-fam_little_finger"/>
</dbReference>
<dbReference type="GO" id="GO:0003887">
    <property type="term" value="F:DNA-directed DNA polymerase activity"/>
    <property type="evidence" value="ECO:0007669"/>
    <property type="project" value="TreeGrafter"/>
</dbReference>